<organism evidence="7 8">
    <name type="scientific">Mixia osmundae (strain CBS 9802 / IAM 14324 / JCM 22182 / KY 12970)</name>
    <dbReference type="NCBI Taxonomy" id="764103"/>
    <lineage>
        <taxon>Eukaryota</taxon>
        <taxon>Fungi</taxon>
        <taxon>Dikarya</taxon>
        <taxon>Basidiomycota</taxon>
        <taxon>Pucciniomycotina</taxon>
        <taxon>Mixiomycetes</taxon>
        <taxon>Mixiales</taxon>
        <taxon>Mixiaceae</taxon>
        <taxon>Mixia</taxon>
    </lineage>
</organism>
<protein>
    <recommendedName>
        <fullName evidence="9">4-aminobutyrate aminotransferase</fullName>
    </recommendedName>
</protein>
<dbReference type="PROSITE" id="PS00600">
    <property type="entry name" value="AA_TRANSFER_CLASS_3"/>
    <property type="match status" value="1"/>
</dbReference>
<evidence type="ECO:0000256" key="6">
    <source>
        <dbReference type="RuleBase" id="RU003560"/>
    </source>
</evidence>
<dbReference type="Gene3D" id="3.90.1150.10">
    <property type="entry name" value="Aspartate Aminotransferase, domain 1"/>
    <property type="match status" value="1"/>
</dbReference>
<keyword evidence="8" id="KW-1185">Reference proteome</keyword>
<dbReference type="OrthoDB" id="10260828at2759"/>
<dbReference type="InParanoid" id="G7E412"/>
<dbReference type="FunFam" id="3.40.640.10:FF:000013">
    <property type="entry name" value="4-aminobutyrate aminotransferase"/>
    <property type="match status" value="1"/>
</dbReference>
<dbReference type="InterPro" id="IPR015424">
    <property type="entry name" value="PyrdxlP-dep_Trfase"/>
</dbReference>
<dbReference type="STRING" id="764103.G7E412"/>
<reference evidence="7 8" key="1">
    <citation type="journal article" date="2011" name="J. Gen. Appl. Microbiol.">
        <title>Draft genome sequencing of the enigmatic basidiomycete Mixia osmundae.</title>
        <authorList>
            <person name="Nishida H."/>
            <person name="Nagatsuka Y."/>
            <person name="Sugiyama J."/>
        </authorList>
    </citation>
    <scope>NUCLEOTIDE SEQUENCE [LARGE SCALE GENOMIC DNA]</scope>
    <source>
        <strain evidence="8">CBS 9802 / IAM 14324 / JCM 22182 / KY 12970</strain>
    </source>
</reference>
<keyword evidence="3" id="KW-0032">Aminotransferase</keyword>
<dbReference type="InterPro" id="IPR049704">
    <property type="entry name" value="Aminotrans_3_PPA_site"/>
</dbReference>
<evidence type="ECO:0000256" key="5">
    <source>
        <dbReference type="ARBA" id="ARBA00022898"/>
    </source>
</evidence>
<dbReference type="Proteomes" id="UP000009131">
    <property type="component" value="Unassembled WGS sequence"/>
</dbReference>
<dbReference type="GO" id="GO:0008483">
    <property type="term" value="F:transaminase activity"/>
    <property type="evidence" value="ECO:0007669"/>
    <property type="project" value="UniProtKB-KW"/>
</dbReference>
<dbReference type="GO" id="GO:0030170">
    <property type="term" value="F:pyridoxal phosphate binding"/>
    <property type="evidence" value="ECO:0007669"/>
    <property type="project" value="InterPro"/>
</dbReference>
<accession>G7E412</accession>
<dbReference type="InterPro" id="IPR005814">
    <property type="entry name" value="Aminotrans_3"/>
</dbReference>
<reference evidence="7 8" key="2">
    <citation type="journal article" date="2012" name="Open Biol.">
        <title>Characteristics of nucleosomes and linker DNA regions on the genome of the basidiomycete Mixia osmundae revealed by mono- and dinucleosome mapping.</title>
        <authorList>
            <person name="Nishida H."/>
            <person name="Kondo S."/>
            <person name="Matsumoto T."/>
            <person name="Suzuki Y."/>
            <person name="Yoshikawa H."/>
            <person name="Taylor T.D."/>
            <person name="Sugiyama J."/>
        </authorList>
    </citation>
    <scope>NUCLEOTIDE SEQUENCE [LARGE SCALE GENOMIC DNA]</scope>
    <source>
        <strain evidence="8">CBS 9802 / IAM 14324 / JCM 22182 / KY 12970</strain>
    </source>
</reference>
<comment type="cofactor">
    <cofactor evidence="1">
        <name>pyridoxal 5'-phosphate</name>
        <dbReference type="ChEBI" id="CHEBI:597326"/>
    </cofactor>
</comment>
<evidence type="ECO:0000256" key="3">
    <source>
        <dbReference type="ARBA" id="ARBA00022576"/>
    </source>
</evidence>
<comment type="caution">
    <text evidence="7">The sequence shown here is derived from an EMBL/GenBank/DDBJ whole genome shotgun (WGS) entry which is preliminary data.</text>
</comment>
<dbReference type="EMBL" id="BABT02000126">
    <property type="protein sequence ID" value="GAA97572.1"/>
    <property type="molecule type" value="Genomic_DNA"/>
</dbReference>
<evidence type="ECO:0008006" key="9">
    <source>
        <dbReference type="Google" id="ProtNLM"/>
    </source>
</evidence>
<evidence type="ECO:0000256" key="1">
    <source>
        <dbReference type="ARBA" id="ARBA00001933"/>
    </source>
</evidence>
<dbReference type="Gene3D" id="3.40.640.10">
    <property type="entry name" value="Type I PLP-dependent aspartate aminotransferase-like (Major domain)"/>
    <property type="match status" value="1"/>
</dbReference>
<evidence type="ECO:0000256" key="2">
    <source>
        <dbReference type="ARBA" id="ARBA00008954"/>
    </source>
</evidence>
<sequence>MAKVNGHASDAEISALNDAKTHVARGIGRSSDLIFEKGEGSWVWTVDGHKIFDLTSGIAVSALGHAHPAVTEAIVKQASKLIHTSVNIAYTRPYLELTTKLLKVMPDKSLDTVFFWNSGSEAVEAAIKLARVATKKQNIISYQGSYHGRTWAAMALTRSKTIYSKGYHPLMPGVYTAPFPYGSQYGCPVPLSEDQLTQAALRDLKLLFDQQTAPTDTAAIIIEPVLGEGGYVPCPPAYLAALRKICDQHNILLIFDEVQTGFGRTGTYFMTEQTGVRPDILILAKGIANGLPLSAIISRKELMDMQEPGTQGGTYSGNAVACAAGIAVADVMQEPGFMKNVAARSKQFFDVLHDLKQSPKTKGIIVDVRGKGLMIGVEFDGPLYPSRDQSKPVPEGLAAKVQKKCMEKDLYILTTSIFQVIRLIPALIITEEETTLACKILSEAIIEVASEL</sequence>
<gene>
    <name evidence="7" type="primary">Mo04250</name>
    <name evidence="7" type="ORF">E5Q_04250</name>
</gene>
<keyword evidence="5 6" id="KW-0663">Pyridoxal phosphate</keyword>
<dbReference type="SUPFAM" id="SSF53383">
    <property type="entry name" value="PLP-dependent transferases"/>
    <property type="match status" value="1"/>
</dbReference>
<dbReference type="PANTHER" id="PTHR11986">
    <property type="entry name" value="AMINOTRANSFERASE CLASS III"/>
    <property type="match status" value="1"/>
</dbReference>
<dbReference type="InterPro" id="IPR050103">
    <property type="entry name" value="Class-III_PLP-dep_AT"/>
</dbReference>
<dbReference type="PIRSF" id="PIRSF000521">
    <property type="entry name" value="Transaminase_4ab_Lys_Orn"/>
    <property type="match status" value="1"/>
</dbReference>
<dbReference type="eggNOG" id="KOG1401">
    <property type="taxonomic scope" value="Eukaryota"/>
</dbReference>
<keyword evidence="4" id="KW-0808">Transferase</keyword>
<evidence type="ECO:0000313" key="7">
    <source>
        <dbReference type="EMBL" id="GAA97572.1"/>
    </source>
</evidence>
<evidence type="ECO:0000256" key="4">
    <source>
        <dbReference type="ARBA" id="ARBA00022679"/>
    </source>
</evidence>
<dbReference type="PANTHER" id="PTHR11986:SF79">
    <property type="entry name" value="ACETYLORNITHINE AMINOTRANSFERASE, MITOCHONDRIAL"/>
    <property type="match status" value="1"/>
</dbReference>
<dbReference type="GO" id="GO:0042802">
    <property type="term" value="F:identical protein binding"/>
    <property type="evidence" value="ECO:0007669"/>
    <property type="project" value="TreeGrafter"/>
</dbReference>
<dbReference type="InterPro" id="IPR015421">
    <property type="entry name" value="PyrdxlP-dep_Trfase_major"/>
</dbReference>
<name>G7E412_MIXOS</name>
<dbReference type="Pfam" id="PF00202">
    <property type="entry name" value="Aminotran_3"/>
    <property type="match status" value="1"/>
</dbReference>
<dbReference type="InterPro" id="IPR015422">
    <property type="entry name" value="PyrdxlP-dep_Trfase_small"/>
</dbReference>
<dbReference type="CDD" id="cd00610">
    <property type="entry name" value="OAT_like"/>
    <property type="match status" value="1"/>
</dbReference>
<dbReference type="HOGENOM" id="CLU_016922_10_0_1"/>
<evidence type="ECO:0000313" key="8">
    <source>
        <dbReference type="Proteomes" id="UP000009131"/>
    </source>
</evidence>
<dbReference type="AlphaFoldDB" id="G7E412"/>
<comment type="similarity">
    <text evidence="2 6">Belongs to the class-III pyridoxal-phosphate-dependent aminotransferase family.</text>
</comment>
<proteinExistence type="inferred from homology"/>